<gene>
    <name evidence="1" type="ORF">A2G96_09775</name>
</gene>
<dbReference type="AlphaFoldDB" id="A0A142JIU4"/>
<proteinExistence type="predicted"/>
<reference evidence="1 2" key="1">
    <citation type="submission" date="2016-03" db="EMBL/GenBank/DDBJ databases">
        <title>Complete genome sequence of a novel chlorpyrifos degrading bacterium, Cupriavidus nantongensis sp. X1.</title>
        <authorList>
            <person name="Fang L."/>
        </authorList>
    </citation>
    <scope>NUCLEOTIDE SEQUENCE [LARGE SCALE GENOMIC DNA]</scope>
    <source>
        <strain evidence="1 2">X1</strain>
    </source>
</reference>
<dbReference type="KEGG" id="cnan:A2G96_09775"/>
<dbReference type="EMBL" id="CP014844">
    <property type="protein sequence ID" value="AMR78006.1"/>
    <property type="molecule type" value="Genomic_DNA"/>
</dbReference>
<dbReference type="STRING" id="1796606.A2G96_09775"/>
<evidence type="ECO:0000313" key="2">
    <source>
        <dbReference type="Proteomes" id="UP000075238"/>
    </source>
</evidence>
<protein>
    <submittedName>
        <fullName evidence="1">Uncharacterized protein</fullName>
    </submittedName>
</protein>
<dbReference type="Proteomes" id="UP000075238">
    <property type="component" value="Chromosome 1"/>
</dbReference>
<dbReference type="RefSeq" id="WP_062798774.1">
    <property type="nucleotide sequence ID" value="NZ_CP014844.1"/>
</dbReference>
<name>A0A142JIU4_9BURK</name>
<keyword evidence="2" id="KW-1185">Reference proteome</keyword>
<evidence type="ECO:0000313" key="1">
    <source>
        <dbReference type="EMBL" id="AMR78006.1"/>
    </source>
</evidence>
<organism evidence="1 2">
    <name type="scientific">Cupriavidus nantongensis</name>
    <dbReference type="NCBI Taxonomy" id="1796606"/>
    <lineage>
        <taxon>Bacteria</taxon>
        <taxon>Pseudomonadati</taxon>
        <taxon>Pseudomonadota</taxon>
        <taxon>Betaproteobacteria</taxon>
        <taxon>Burkholderiales</taxon>
        <taxon>Burkholderiaceae</taxon>
        <taxon>Cupriavidus</taxon>
    </lineage>
</organism>
<accession>A0A142JIU4</accession>
<sequence>MTTQTQRPDAATLLASLRTQAATHVFTEPDDKAYAAAYEIGGDDVAQRILIERAIIRLAVQDLIGAGYAITIDDGKDTPVKSATQWERVMPHIGHCDEEWINVMERREESENDVTAPQWSRVGSIYLVYATNGCDVICNYTSDLERPLSGANDLAMALREML</sequence>